<dbReference type="Proteomes" id="UP000266178">
    <property type="component" value="Unassembled WGS sequence"/>
</dbReference>
<dbReference type="InterPro" id="IPR006175">
    <property type="entry name" value="YjgF/YER057c/UK114"/>
</dbReference>
<dbReference type="SUPFAM" id="SSF55298">
    <property type="entry name" value="YjgF-like"/>
    <property type="match status" value="1"/>
</dbReference>
<evidence type="ECO:0000313" key="2">
    <source>
        <dbReference type="EMBL" id="RIH91025.1"/>
    </source>
</evidence>
<sequence length="128" mass="13418">MPRQAITEAPGSPAAVGPYSKAVRTGNLLYLSGQTPIDPATGKLIEGDVGRQTEQVFKNLEAVLKGAGLSLDQVIKANVYLTDMADFAAMNAVYAGMFQPPYPARTTVAVAALPLGCKVEIEVVAEIP</sequence>
<dbReference type="GO" id="GO:0005829">
    <property type="term" value="C:cytosol"/>
    <property type="evidence" value="ECO:0007669"/>
    <property type="project" value="TreeGrafter"/>
</dbReference>
<dbReference type="EC" id="3.5.99.10" evidence="2"/>
<dbReference type="GO" id="GO:0120241">
    <property type="term" value="F:2-iminobutanoate/2-iminopropanoate deaminase"/>
    <property type="evidence" value="ECO:0007669"/>
    <property type="project" value="UniProtKB-EC"/>
</dbReference>
<evidence type="ECO:0000313" key="3">
    <source>
        <dbReference type="Proteomes" id="UP000266178"/>
    </source>
</evidence>
<protein>
    <submittedName>
        <fullName evidence="2">2-iminobutanoate/2-iminopropanoate deaminase</fullName>
        <ecNumber evidence="2">3.5.99.10</ecNumber>
    </submittedName>
</protein>
<dbReference type="RefSeq" id="WP_119358503.1">
    <property type="nucleotide sequence ID" value="NZ_BJXM01000002.1"/>
</dbReference>
<dbReference type="EMBL" id="QWLB01000063">
    <property type="protein sequence ID" value="RIH91025.1"/>
    <property type="molecule type" value="Genomic_DNA"/>
</dbReference>
<dbReference type="Pfam" id="PF01042">
    <property type="entry name" value="Ribonuc_L-PSP"/>
    <property type="match status" value="1"/>
</dbReference>
<name>A0A399F5J3_9DEIN</name>
<dbReference type="NCBIfam" id="TIGR00004">
    <property type="entry name" value="Rid family detoxifying hydrolase"/>
    <property type="match status" value="1"/>
</dbReference>
<evidence type="ECO:0000256" key="1">
    <source>
        <dbReference type="ARBA" id="ARBA00010552"/>
    </source>
</evidence>
<comment type="similarity">
    <text evidence="1">Belongs to the RutC family.</text>
</comment>
<organism evidence="2 3">
    <name type="scientific">Meiothermus granaticius NBRC 107808</name>
    <dbReference type="NCBI Taxonomy" id="1227551"/>
    <lineage>
        <taxon>Bacteria</taxon>
        <taxon>Thermotogati</taxon>
        <taxon>Deinococcota</taxon>
        <taxon>Deinococci</taxon>
        <taxon>Thermales</taxon>
        <taxon>Thermaceae</taxon>
        <taxon>Meiothermus</taxon>
    </lineage>
</organism>
<dbReference type="Gene3D" id="3.30.1330.40">
    <property type="entry name" value="RutC-like"/>
    <property type="match status" value="1"/>
</dbReference>
<dbReference type="OrthoDB" id="9803101at2"/>
<dbReference type="PANTHER" id="PTHR11803:SF39">
    <property type="entry name" value="2-IMINOBUTANOATE_2-IMINOPROPANOATE DEAMINASE"/>
    <property type="match status" value="1"/>
</dbReference>
<dbReference type="InterPro" id="IPR006056">
    <property type="entry name" value="RidA"/>
</dbReference>
<comment type="caution">
    <text evidence="2">The sequence shown here is derived from an EMBL/GenBank/DDBJ whole genome shotgun (WGS) entry which is preliminary data.</text>
</comment>
<proteinExistence type="inferred from homology"/>
<reference evidence="2 3" key="1">
    <citation type="submission" date="2018-08" db="EMBL/GenBank/DDBJ databases">
        <title>Meiothermus granaticius genome AF-68 sequencing project.</title>
        <authorList>
            <person name="Da Costa M.S."/>
            <person name="Albuquerque L."/>
            <person name="Raposo P."/>
            <person name="Froufe H.J.C."/>
            <person name="Barroso C.S."/>
            <person name="Egas C."/>
        </authorList>
    </citation>
    <scope>NUCLEOTIDE SEQUENCE [LARGE SCALE GENOMIC DNA]</scope>
    <source>
        <strain evidence="2 3">AF-68</strain>
    </source>
</reference>
<dbReference type="FunFam" id="3.30.1330.40:FF:000001">
    <property type="entry name" value="L-PSP family endoribonuclease"/>
    <property type="match status" value="1"/>
</dbReference>
<accession>A0A399F5J3</accession>
<dbReference type="InterPro" id="IPR035959">
    <property type="entry name" value="RutC-like_sf"/>
</dbReference>
<keyword evidence="2" id="KW-0378">Hydrolase</keyword>
<dbReference type="AlphaFoldDB" id="A0A399F5J3"/>
<dbReference type="PANTHER" id="PTHR11803">
    <property type="entry name" value="2-IMINOBUTANOATE/2-IMINOPROPANOATE DEAMINASE RIDA"/>
    <property type="match status" value="1"/>
</dbReference>
<gene>
    <name evidence="2" type="primary">yabJ</name>
    <name evidence="2" type="ORF">Mgrana_03072</name>
</gene>
<keyword evidence="3" id="KW-1185">Reference proteome</keyword>
<dbReference type="CDD" id="cd00448">
    <property type="entry name" value="YjgF_YER057c_UK114_family"/>
    <property type="match status" value="1"/>
</dbReference>